<dbReference type="PANTHER" id="PTHR34406">
    <property type="entry name" value="PROTEIN YCEI"/>
    <property type="match status" value="1"/>
</dbReference>
<evidence type="ECO:0000256" key="1">
    <source>
        <dbReference type="SAM" id="SignalP"/>
    </source>
</evidence>
<feature type="chain" id="PRO_5045320457" evidence="1">
    <location>
        <begin position="22"/>
        <end position="343"/>
    </location>
</feature>
<reference evidence="3 4" key="1">
    <citation type="submission" date="2015-06" db="EMBL/GenBank/DDBJ databases">
        <title>Comparative genomics of Burkholderia leaf nodule symbionts.</title>
        <authorList>
            <person name="Carlier A."/>
            <person name="Eberl L."/>
            <person name="Pinto-Carbo M."/>
        </authorList>
    </citation>
    <scope>NUCLEOTIDE SEQUENCE [LARGE SCALE GENOMIC DNA]</scope>
    <source>
        <strain evidence="3 4">UZHbot3</strain>
    </source>
</reference>
<gene>
    <name evidence="3" type="ORF">BPMI_00684</name>
</gene>
<evidence type="ECO:0000259" key="2">
    <source>
        <dbReference type="SMART" id="SM00867"/>
    </source>
</evidence>
<dbReference type="Proteomes" id="UP000242951">
    <property type="component" value="Unassembled WGS sequence"/>
</dbReference>
<dbReference type="Gene3D" id="2.40.128.110">
    <property type="entry name" value="Lipid/polyisoprenoid-binding, YceI-like"/>
    <property type="match status" value="2"/>
</dbReference>
<sequence length="343" mass="36973">MKEKLNRWMLTAVAASSLALAAGAPAQVDMSKSTVIATSKQMNVPTDGKFNKFTAQIAFDPAKPALGSANITIDTGSYDLGDDDYDKQVRGAEWFDASKYPTATFVSSAIAPAGGNKFNVTGKITIKGKSQTVTVPVTITQSGFTEIFDGALPIKRTQFDVGTGEWKDTSIVANDVSSNFISSPRKSKRLSDICFCFKENNLKKNLIIGGVLALGMSAGAFAADTYKLDPNHTYPSFEADHFGGMSTWRGKFNKSSGEVTLDRAAKTGKVNVTSDISSVDTGNDKLNEHLQAEFFDVAKYSTAEYKGTSIKFDGDTPIKVMGNLTMHGVTKPVNLKIEHFKCF</sequence>
<dbReference type="Pfam" id="PF04264">
    <property type="entry name" value="YceI"/>
    <property type="match status" value="2"/>
</dbReference>
<dbReference type="SMART" id="SM00867">
    <property type="entry name" value="YceI"/>
    <property type="match status" value="2"/>
</dbReference>
<evidence type="ECO:0000313" key="4">
    <source>
        <dbReference type="Proteomes" id="UP000242951"/>
    </source>
</evidence>
<evidence type="ECO:0000313" key="3">
    <source>
        <dbReference type="EMBL" id="KMQ77971.1"/>
    </source>
</evidence>
<dbReference type="PANTHER" id="PTHR34406:SF2">
    <property type="entry name" value="PERIPLASMIC PROTEIN"/>
    <property type="match status" value="1"/>
</dbReference>
<comment type="caution">
    <text evidence="3">The sequence shown here is derived from an EMBL/GenBank/DDBJ whole genome shotgun (WGS) entry which is preliminary data.</text>
</comment>
<organism evidence="3 4">
    <name type="scientific">Candidatus Burkholderia pumila</name>
    <dbReference type="NCBI Taxonomy" id="1090375"/>
    <lineage>
        <taxon>Bacteria</taxon>
        <taxon>Pseudomonadati</taxon>
        <taxon>Pseudomonadota</taxon>
        <taxon>Betaproteobacteria</taxon>
        <taxon>Burkholderiales</taxon>
        <taxon>Burkholderiaceae</taxon>
        <taxon>Burkholderia</taxon>
    </lineage>
</organism>
<feature type="signal peptide" evidence="1">
    <location>
        <begin position="1"/>
        <end position="21"/>
    </location>
</feature>
<accession>A0ABR5HK68</accession>
<keyword evidence="1" id="KW-0732">Signal</keyword>
<dbReference type="SUPFAM" id="SSF101874">
    <property type="entry name" value="YceI-like"/>
    <property type="match status" value="2"/>
</dbReference>
<protein>
    <submittedName>
        <fullName evidence="3">Signal peptide protein</fullName>
    </submittedName>
</protein>
<dbReference type="InterPro" id="IPR036761">
    <property type="entry name" value="TTHA0802/YceI-like_sf"/>
</dbReference>
<feature type="domain" description="Lipid/polyisoprenoid-binding YceI-like" evidence="2">
    <location>
        <begin position="225"/>
        <end position="342"/>
    </location>
</feature>
<name>A0ABR5HK68_9BURK</name>
<dbReference type="EMBL" id="LELG01000307">
    <property type="protein sequence ID" value="KMQ77971.1"/>
    <property type="molecule type" value="Genomic_DNA"/>
</dbReference>
<keyword evidence="4" id="KW-1185">Reference proteome</keyword>
<feature type="domain" description="Lipid/polyisoprenoid-binding YceI-like" evidence="2">
    <location>
        <begin position="25"/>
        <end position="181"/>
    </location>
</feature>
<proteinExistence type="predicted"/>
<dbReference type="InterPro" id="IPR007372">
    <property type="entry name" value="Lipid/polyisoprenoid-bd_YceI"/>
</dbReference>